<dbReference type="GO" id="GO:0005886">
    <property type="term" value="C:plasma membrane"/>
    <property type="evidence" value="ECO:0007669"/>
    <property type="project" value="InterPro"/>
</dbReference>
<dbReference type="PANTHER" id="PTHR46924:SF3">
    <property type="entry name" value="METABOTROPIC GLUTAMATE RECEPTOR-LIKE PROTEIN C-RELATED"/>
    <property type="match status" value="1"/>
</dbReference>
<dbReference type="EMBL" id="JAVFKY010000006">
    <property type="protein sequence ID" value="KAK5575078.1"/>
    <property type="molecule type" value="Genomic_DNA"/>
</dbReference>
<proteinExistence type="inferred from homology"/>
<comment type="subcellular location">
    <subcellularLocation>
        <location evidence="1">Membrane</location>
        <topology evidence="1">Multi-pass membrane protein</topology>
    </subcellularLocation>
</comment>
<feature type="transmembrane region" description="Helical" evidence="13">
    <location>
        <begin position="551"/>
        <end position="571"/>
    </location>
</feature>
<feature type="domain" description="G-protein coupled receptors family 3 profile" evidence="14">
    <location>
        <begin position="389"/>
        <end position="641"/>
    </location>
</feature>
<comment type="similarity">
    <text evidence="2">In the C-terminal section; belongs to the G-protein coupled receptor 3 family. GABA-B receptor subfamily.</text>
</comment>
<evidence type="ECO:0000259" key="14">
    <source>
        <dbReference type="PROSITE" id="PS50259"/>
    </source>
</evidence>
<dbReference type="PRINTS" id="PR01176">
    <property type="entry name" value="GABABRECEPTR"/>
</dbReference>
<name>A0AAN7TTU7_9MYCE</name>
<keyword evidence="10" id="KW-0325">Glycoprotein</keyword>
<keyword evidence="4 13" id="KW-0812">Transmembrane</keyword>
<evidence type="ECO:0000256" key="10">
    <source>
        <dbReference type="ARBA" id="ARBA00023180"/>
    </source>
</evidence>
<feature type="transmembrane region" description="Helical" evidence="13">
    <location>
        <begin position="498"/>
        <end position="516"/>
    </location>
</feature>
<evidence type="ECO:0000256" key="5">
    <source>
        <dbReference type="ARBA" id="ARBA00022729"/>
    </source>
</evidence>
<feature type="transmembrane region" description="Helical" evidence="13">
    <location>
        <begin position="458"/>
        <end position="477"/>
    </location>
</feature>
<evidence type="ECO:0000256" key="9">
    <source>
        <dbReference type="ARBA" id="ARBA00023170"/>
    </source>
</evidence>
<dbReference type="Pfam" id="PF00003">
    <property type="entry name" value="7tm_3"/>
    <property type="match status" value="1"/>
</dbReference>
<accession>A0AAN7TTU7</accession>
<dbReference type="Pfam" id="PF02608">
    <property type="entry name" value="Bmp"/>
    <property type="match status" value="1"/>
</dbReference>
<evidence type="ECO:0000313" key="16">
    <source>
        <dbReference type="Proteomes" id="UP001344447"/>
    </source>
</evidence>
<evidence type="ECO:0000256" key="13">
    <source>
        <dbReference type="SAM" id="Phobius"/>
    </source>
</evidence>
<keyword evidence="5" id="KW-0732">Signal</keyword>
<evidence type="ECO:0000313" key="15">
    <source>
        <dbReference type="EMBL" id="KAK5575078.1"/>
    </source>
</evidence>
<comment type="caution">
    <text evidence="15">The sequence shown here is derived from an EMBL/GenBank/DDBJ whole genome shotgun (WGS) entry which is preliminary data.</text>
</comment>
<evidence type="ECO:0000256" key="2">
    <source>
        <dbReference type="ARBA" id="ARBA00005414"/>
    </source>
</evidence>
<feature type="transmembrane region" description="Helical" evidence="13">
    <location>
        <begin position="591"/>
        <end position="610"/>
    </location>
</feature>
<keyword evidence="7" id="KW-0297">G-protein coupled receptor</keyword>
<keyword evidence="9" id="KW-0675">Receptor</keyword>
<gene>
    <name evidence="15" type="ORF">RB653_010334</name>
</gene>
<evidence type="ECO:0000256" key="6">
    <source>
        <dbReference type="ARBA" id="ARBA00022989"/>
    </source>
</evidence>
<dbReference type="InterPro" id="IPR051530">
    <property type="entry name" value="mGluR/GABA-B-like"/>
</dbReference>
<dbReference type="PANTHER" id="PTHR46924">
    <property type="entry name" value="METABOTROPIC GLUTAMATE RECEPTOR-LIKE PROTEIN C-RELATED-RELATED"/>
    <property type="match status" value="1"/>
</dbReference>
<dbReference type="Proteomes" id="UP001344447">
    <property type="component" value="Unassembled WGS sequence"/>
</dbReference>
<sequence>MKKYIFSLFLIFIFINIKACYGVNLVNFKLITLLTSNFDDLGFNNMLNQGKVNVEKALGITDTKLYVVDGYNDTKALLLPIIQNEDVDFVMCTSLGHVDACKEIAAMYENSTTIKTQFMIRGSFPATSNLLQVTYNYASINYISGVFAGLYTNTKKIGFLSPGLLGGSADCFVYAFWLGAKQINPEIEFYYYNIGSFLNADKTTRATAELIEMGCDVIGDTLDDFSAGNTVIARGYKAMGTNGFPQRNVYGENVIYSYAYNWTKIFLPILKNAMVKGKPKNNYADFNFDPSLNFYDISYGFEVSNDTKTKINNTITYLKSTPRAIHPTNCNDMMLAYAKKWGLNMSTTYDSTKCVAGSNFFFINQPFPGMTYLGYYNITNTEVKFPSSIQTGISIVSGILIALVLFIMVGVYKYRASSSIRSASPIFLIFILFGALIVYGGIILWVSSLNDRVCNGRLWMVTLGFSTLIGSLVVKNFRIWLIFDNPELKTVKITNYQLYPWVACCLVINIVLMSILTSVGDLREIDATGIDSLGKYEFMRICKMNHAGASVLYSILAYFGALLLTGVFVSWKIRIVDIEEFNESRAIAHTLYAISFCLFVIVPLMISPLQKQSETIILSVAGLFITTAAVFIIFLPKFYRVYEYGVEGTNEMFKSKKSSNIATARAESHKSSGSGRTNRRGNLVSGDFSDDSESSISEPNQVADVTSGAVLADFTEESVSDNENDNKDKNKIEDEGVELSNISQPQEIEQQPSEEKNEEQHQPSEEKIEEQQ</sequence>
<evidence type="ECO:0000256" key="3">
    <source>
        <dbReference type="ARBA" id="ARBA00010620"/>
    </source>
</evidence>
<feature type="compositionally biased region" description="Acidic residues" evidence="12">
    <location>
        <begin position="714"/>
        <end position="723"/>
    </location>
</feature>
<evidence type="ECO:0000256" key="12">
    <source>
        <dbReference type="SAM" id="MobiDB-lite"/>
    </source>
</evidence>
<dbReference type="InterPro" id="IPR003760">
    <property type="entry name" value="PnrA-like"/>
</dbReference>
<reference evidence="15 16" key="1">
    <citation type="submission" date="2023-11" db="EMBL/GenBank/DDBJ databases">
        <title>Dfirmibasis_genome.</title>
        <authorList>
            <person name="Edelbroek B."/>
            <person name="Kjellin J."/>
            <person name="Jerlstrom-Hultqvist J."/>
            <person name="Soderbom F."/>
        </authorList>
    </citation>
    <scope>NUCLEOTIDE SEQUENCE [LARGE SCALE GENOMIC DNA]</scope>
    <source>
        <strain evidence="15 16">TNS-C-14</strain>
    </source>
</reference>
<feature type="compositionally biased region" description="Basic and acidic residues" evidence="12">
    <location>
        <begin position="724"/>
        <end position="734"/>
    </location>
</feature>
<organism evidence="15 16">
    <name type="scientific">Dictyostelium firmibasis</name>
    <dbReference type="NCBI Taxonomy" id="79012"/>
    <lineage>
        <taxon>Eukaryota</taxon>
        <taxon>Amoebozoa</taxon>
        <taxon>Evosea</taxon>
        <taxon>Eumycetozoa</taxon>
        <taxon>Dictyostelia</taxon>
        <taxon>Dictyosteliales</taxon>
        <taxon>Dictyosteliaceae</taxon>
        <taxon>Dictyostelium</taxon>
    </lineage>
</organism>
<keyword evidence="6 13" id="KW-1133">Transmembrane helix</keyword>
<keyword evidence="16" id="KW-1185">Reference proteome</keyword>
<keyword evidence="8 13" id="KW-0472">Membrane</keyword>
<protein>
    <recommendedName>
        <fullName evidence="14">G-protein coupled receptors family 3 profile domain-containing protein</fullName>
    </recommendedName>
</protein>
<evidence type="ECO:0000256" key="8">
    <source>
        <dbReference type="ARBA" id="ARBA00023136"/>
    </source>
</evidence>
<feature type="region of interest" description="Disordered" evidence="12">
    <location>
        <begin position="664"/>
        <end position="772"/>
    </location>
</feature>
<feature type="compositionally biased region" description="Basic and acidic residues" evidence="12">
    <location>
        <begin position="753"/>
        <end position="772"/>
    </location>
</feature>
<dbReference type="InterPro" id="IPR017978">
    <property type="entry name" value="GPCR_3_C"/>
</dbReference>
<dbReference type="GO" id="GO:0004930">
    <property type="term" value="F:G protein-coupled receptor activity"/>
    <property type="evidence" value="ECO:0007669"/>
    <property type="project" value="UniProtKB-KW"/>
</dbReference>
<evidence type="ECO:0000256" key="7">
    <source>
        <dbReference type="ARBA" id="ARBA00023040"/>
    </source>
</evidence>
<dbReference type="PROSITE" id="PS50259">
    <property type="entry name" value="G_PROTEIN_RECEP_F3_4"/>
    <property type="match status" value="1"/>
</dbReference>
<dbReference type="Gene3D" id="3.40.50.2300">
    <property type="match status" value="2"/>
</dbReference>
<dbReference type="CDD" id="cd15047">
    <property type="entry name" value="7tmC_GABA-B-like"/>
    <property type="match status" value="1"/>
</dbReference>
<feature type="transmembrane region" description="Helical" evidence="13">
    <location>
        <begin position="393"/>
        <end position="414"/>
    </location>
</feature>
<evidence type="ECO:0000256" key="11">
    <source>
        <dbReference type="ARBA" id="ARBA00023224"/>
    </source>
</evidence>
<feature type="compositionally biased region" description="Low complexity" evidence="12">
    <location>
        <begin position="742"/>
        <end position="751"/>
    </location>
</feature>
<feature type="transmembrane region" description="Helical" evidence="13">
    <location>
        <begin position="616"/>
        <end position="635"/>
    </location>
</feature>
<feature type="transmembrane region" description="Helical" evidence="13">
    <location>
        <begin position="426"/>
        <end position="446"/>
    </location>
</feature>
<evidence type="ECO:0000256" key="1">
    <source>
        <dbReference type="ARBA" id="ARBA00004141"/>
    </source>
</evidence>
<comment type="similarity">
    <text evidence="3">In the N-terminal section; belongs to the BMP lipoprotein family.</text>
</comment>
<keyword evidence="11" id="KW-0807">Transducer</keyword>
<dbReference type="AlphaFoldDB" id="A0AAN7TTU7"/>
<evidence type="ECO:0000256" key="4">
    <source>
        <dbReference type="ARBA" id="ARBA00022692"/>
    </source>
</evidence>